<dbReference type="EMBL" id="CP071706">
    <property type="protein sequence ID" value="KDN98892.1"/>
    <property type="molecule type" value="Genomic_DNA"/>
</dbReference>
<evidence type="ECO:0000313" key="5">
    <source>
        <dbReference type="EMBL" id="KDN98892.1"/>
    </source>
</evidence>
<feature type="domain" description="Histidine kinase" evidence="4">
    <location>
        <begin position="157"/>
        <end position="375"/>
    </location>
</feature>
<dbReference type="GeneID" id="98283307"/>
<dbReference type="KEGG" id="pdw:BV82_3052"/>
<keyword evidence="3" id="KW-0597">Phosphoprotein</keyword>
<dbReference type="SUPFAM" id="SSF55874">
    <property type="entry name" value="ATPase domain of HSP90 chaperone/DNA topoisomerase II/histidine kinase"/>
    <property type="match status" value="1"/>
</dbReference>
<dbReference type="PANTHER" id="PTHR43547:SF2">
    <property type="entry name" value="HYBRID SIGNAL TRANSDUCTION HISTIDINE KINASE C"/>
    <property type="match status" value="1"/>
</dbReference>
<dbReference type="Gene3D" id="3.30.565.10">
    <property type="entry name" value="Histidine kinase-like ATPase, C-terminal domain"/>
    <property type="match status" value="1"/>
</dbReference>
<dbReference type="InterPro" id="IPR003594">
    <property type="entry name" value="HATPase_dom"/>
</dbReference>
<evidence type="ECO:0000256" key="2">
    <source>
        <dbReference type="ARBA" id="ARBA00012438"/>
    </source>
</evidence>
<reference evidence="5 6" key="1">
    <citation type="journal article" date="2014" name="Genome Announc.">
        <title>Genome Sequence of Pseudomonas sp. Strain P482, a Tomato Rhizosphere Isolate with Broad-Spectrum Antimicrobial Activity.</title>
        <authorList>
            <person name="Krzyzanowska D.M."/>
            <person name="Ossowicki A."/>
            <person name="Jafra S."/>
        </authorList>
    </citation>
    <scope>NUCLEOTIDE SEQUENCE [LARGE SCALE GENOMIC DNA]</scope>
    <source>
        <strain evidence="5 6">P482</strain>
    </source>
</reference>
<dbReference type="CDD" id="cd00082">
    <property type="entry name" value="HisKA"/>
    <property type="match status" value="1"/>
</dbReference>
<gene>
    <name evidence="5" type="ORF">BV82_3052</name>
</gene>
<dbReference type="InterPro" id="IPR036097">
    <property type="entry name" value="HisK_dim/P_sf"/>
</dbReference>
<dbReference type="Gene3D" id="1.10.287.130">
    <property type="match status" value="1"/>
</dbReference>
<dbReference type="InterPro" id="IPR005467">
    <property type="entry name" value="His_kinase_dom"/>
</dbReference>
<dbReference type="InterPro" id="IPR036890">
    <property type="entry name" value="HATPase_C_sf"/>
</dbReference>
<sequence>MRLSDFIFVNMKHILQAWEDFARSVETPMPDLDAKGLRNHAQLILRTVALDMRTCQTEQQQIDKSLGQGPVSEDETPAQSHTVNRLMAGFTLDQMVSEYRALRSSVLRLWLEQEYTGDGYHVADMVRFNEAIDQALVESIAAYGDAVETTRKMVLGVLGHDLRTPLSAVLMGADLLRKSKQLPDREKMIAAQIATSVRGANQMVSDLLDLARCNLGTGLTIKGEVTELHSICQDTVNEIRAGHPQAQIVFNDTGKIVGRFDPARMAQVFSNLIGNAVRHGDLHQPIHVTLKGNATSAFFNVLNFGEPIPPAAIPILFSPEGRYSRYSNDNRGETVGLGLGLFIAAEIVAGHGGKIEVESTLEQGTIFRVSLPILKSSC</sequence>
<keyword evidence="6" id="KW-1185">Reference proteome</keyword>
<dbReference type="RefSeq" id="WP_036995712.1">
    <property type="nucleotide sequence ID" value="NZ_CP071706.1"/>
</dbReference>
<evidence type="ECO:0000256" key="3">
    <source>
        <dbReference type="ARBA" id="ARBA00022553"/>
    </source>
</evidence>
<name>A0AAP0SEH8_9PSED</name>
<dbReference type="Pfam" id="PF02518">
    <property type="entry name" value="HATPase_c"/>
    <property type="match status" value="1"/>
</dbReference>
<dbReference type="Proteomes" id="UP000027121">
    <property type="component" value="Chromosome"/>
</dbReference>
<dbReference type="InterPro" id="IPR004358">
    <property type="entry name" value="Sig_transdc_His_kin-like_C"/>
</dbReference>
<evidence type="ECO:0000313" key="6">
    <source>
        <dbReference type="Proteomes" id="UP000027121"/>
    </source>
</evidence>
<evidence type="ECO:0000259" key="4">
    <source>
        <dbReference type="PROSITE" id="PS50109"/>
    </source>
</evidence>
<keyword evidence="5" id="KW-0418">Kinase</keyword>
<dbReference type="PRINTS" id="PR00344">
    <property type="entry name" value="BCTRLSENSOR"/>
</dbReference>
<dbReference type="SMART" id="SM00387">
    <property type="entry name" value="HATPase_c"/>
    <property type="match status" value="1"/>
</dbReference>
<dbReference type="PANTHER" id="PTHR43547">
    <property type="entry name" value="TWO-COMPONENT HISTIDINE KINASE"/>
    <property type="match status" value="1"/>
</dbReference>
<protein>
    <recommendedName>
        <fullName evidence="2">histidine kinase</fullName>
        <ecNumber evidence="2">2.7.13.3</ecNumber>
    </recommendedName>
</protein>
<dbReference type="GO" id="GO:0000155">
    <property type="term" value="F:phosphorelay sensor kinase activity"/>
    <property type="evidence" value="ECO:0007669"/>
    <property type="project" value="InterPro"/>
</dbReference>
<evidence type="ECO:0000256" key="1">
    <source>
        <dbReference type="ARBA" id="ARBA00000085"/>
    </source>
</evidence>
<dbReference type="EC" id="2.7.13.3" evidence="2"/>
<dbReference type="SUPFAM" id="SSF47384">
    <property type="entry name" value="Homodimeric domain of signal transducing histidine kinase"/>
    <property type="match status" value="1"/>
</dbReference>
<dbReference type="InterPro" id="IPR003661">
    <property type="entry name" value="HisK_dim/P_dom"/>
</dbReference>
<keyword evidence="5" id="KW-0808">Transferase</keyword>
<dbReference type="CDD" id="cd00075">
    <property type="entry name" value="HATPase"/>
    <property type="match status" value="1"/>
</dbReference>
<accession>A0AAP0SEH8</accession>
<dbReference type="SMART" id="SM00388">
    <property type="entry name" value="HisKA"/>
    <property type="match status" value="1"/>
</dbReference>
<dbReference type="PROSITE" id="PS50109">
    <property type="entry name" value="HIS_KIN"/>
    <property type="match status" value="1"/>
</dbReference>
<proteinExistence type="predicted"/>
<reference evidence="5 6" key="2">
    <citation type="journal article" date="2016" name="Front. Microbiol.">
        <title>When Genome-Based Approach Meets the 'Old but Good': Revealing Genes Involved in the Antibacterial Activity of Pseudomonas sp. P482 against Soft Rot Pathogens.</title>
        <authorList>
            <person name="Krzyzanowska D.M."/>
            <person name="Ossowicki A."/>
            <person name="Rajewska M."/>
            <person name="Maciag T."/>
            <person name="Jablonska M."/>
            <person name="Obuchowski M."/>
            <person name="Heeb S."/>
            <person name="Jafra S."/>
        </authorList>
    </citation>
    <scope>NUCLEOTIDE SEQUENCE [LARGE SCALE GENOMIC DNA]</scope>
    <source>
        <strain evidence="5 6">P482</strain>
    </source>
</reference>
<organism evidence="5 6">
    <name type="scientific">Pseudomonas donghuensis</name>
    <dbReference type="NCBI Taxonomy" id="1163398"/>
    <lineage>
        <taxon>Bacteria</taxon>
        <taxon>Pseudomonadati</taxon>
        <taxon>Pseudomonadota</taxon>
        <taxon>Gammaproteobacteria</taxon>
        <taxon>Pseudomonadales</taxon>
        <taxon>Pseudomonadaceae</taxon>
        <taxon>Pseudomonas</taxon>
    </lineage>
</organism>
<dbReference type="Pfam" id="PF00512">
    <property type="entry name" value="HisKA"/>
    <property type="match status" value="1"/>
</dbReference>
<dbReference type="AlphaFoldDB" id="A0AAP0SEH8"/>
<comment type="catalytic activity">
    <reaction evidence="1">
        <text>ATP + protein L-histidine = ADP + protein N-phospho-L-histidine.</text>
        <dbReference type="EC" id="2.7.13.3"/>
    </reaction>
</comment>